<feature type="compositionally biased region" description="Pro residues" evidence="1">
    <location>
        <begin position="22"/>
        <end position="38"/>
    </location>
</feature>
<keyword evidence="3" id="KW-1185">Reference proteome</keyword>
<organism evidence="2 3">
    <name type="scientific">Phascolomyces articulosus</name>
    <dbReference type="NCBI Taxonomy" id="60185"/>
    <lineage>
        <taxon>Eukaryota</taxon>
        <taxon>Fungi</taxon>
        <taxon>Fungi incertae sedis</taxon>
        <taxon>Mucoromycota</taxon>
        <taxon>Mucoromycotina</taxon>
        <taxon>Mucoromycetes</taxon>
        <taxon>Mucorales</taxon>
        <taxon>Lichtheimiaceae</taxon>
        <taxon>Phascolomyces</taxon>
    </lineage>
</organism>
<reference evidence="2" key="1">
    <citation type="journal article" date="2022" name="IScience">
        <title>Evolution of zygomycete secretomes and the origins of terrestrial fungal ecologies.</title>
        <authorList>
            <person name="Chang Y."/>
            <person name="Wang Y."/>
            <person name="Mondo S."/>
            <person name="Ahrendt S."/>
            <person name="Andreopoulos W."/>
            <person name="Barry K."/>
            <person name="Beard J."/>
            <person name="Benny G.L."/>
            <person name="Blankenship S."/>
            <person name="Bonito G."/>
            <person name="Cuomo C."/>
            <person name="Desiro A."/>
            <person name="Gervers K.A."/>
            <person name="Hundley H."/>
            <person name="Kuo A."/>
            <person name="LaButti K."/>
            <person name="Lang B.F."/>
            <person name="Lipzen A."/>
            <person name="O'Donnell K."/>
            <person name="Pangilinan J."/>
            <person name="Reynolds N."/>
            <person name="Sandor L."/>
            <person name="Smith M.E."/>
            <person name="Tsang A."/>
            <person name="Grigoriev I.V."/>
            <person name="Stajich J.E."/>
            <person name="Spatafora J.W."/>
        </authorList>
    </citation>
    <scope>NUCLEOTIDE SEQUENCE</scope>
    <source>
        <strain evidence="2">RSA 2281</strain>
    </source>
</reference>
<comment type="caution">
    <text evidence="2">The sequence shown here is derived from an EMBL/GenBank/DDBJ whole genome shotgun (WGS) entry which is preliminary data.</text>
</comment>
<evidence type="ECO:0000313" key="3">
    <source>
        <dbReference type="Proteomes" id="UP001209540"/>
    </source>
</evidence>
<dbReference type="Proteomes" id="UP001209540">
    <property type="component" value="Unassembled WGS sequence"/>
</dbReference>
<name>A0AAD5PC19_9FUNG</name>
<accession>A0AAD5PC19</accession>
<evidence type="ECO:0000256" key="1">
    <source>
        <dbReference type="SAM" id="MobiDB-lite"/>
    </source>
</evidence>
<reference evidence="2" key="2">
    <citation type="submission" date="2023-02" db="EMBL/GenBank/DDBJ databases">
        <authorList>
            <consortium name="DOE Joint Genome Institute"/>
            <person name="Mondo S.J."/>
            <person name="Chang Y."/>
            <person name="Wang Y."/>
            <person name="Ahrendt S."/>
            <person name="Andreopoulos W."/>
            <person name="Barry K."/>
            <person name="Beard J."/>
            <person name="Benny G.L."/>
            <person name="Blankenship S."/>
            <person name="Bonito G."/>
            <person name="Cuomo C."/>
            <person name="Desiro A."/>
            <person name="Gervers K.A."/>
            <person name="Hundley H."/>
            <person name="Kuo A."/>
            <person name="LaButti K."/>
            <person name="Lang B.F."/>
            <person name="Lipzen A."/>
            <person name="O'Donnell K."/>
            <person name="Pangilinan J."/>
            <person name="Reynolds N."/>
            <person name="Sandor L."/>
            <person name="Smith M.W."/>
            <person name="Tsang A."/>
            <person name="Grigoriev I.V."/>
            <person name="Stajich J.E."/>
            <person name="Spatafora J.W."/>
        </authorList>
    </citation>
    <scope>NUCLEOTIDE SEQUENCE</scope>
    <source>
        <strain evidence="2">RSA 2281</strain>
    </source>
</reference>
<proteinExistence type="predicted"/>
<sequence>MSYYPPPQDGYAGPEGQQPLYSQPPPPEGYYQPQPPPQTIVIQQEAPPQDDSSCCDCSCCWACLAAMCFCFAIDQIC</sequence>
<protein>
    <recommendedName>
        <fullName evidence="4">Cysteine-rich transmembrane CYSTM domain-containing protein</fullName>
    </recommendedName>
</protein>
<gene>
    <name evidence="2" type="ORF">BDA99DRAFT_520398</name>
</gene>
<dbReference type="AlphaFoldDB" id="A0AAD5PC19"/>
<dbReference type="EMBL" id="JAIXMP010000027">
    <property type="protein sequence ID" value="KAI9252917.1"/>
    <property type="molecule type" value="Genomic_DNA"/>
</dbReference>
<feature type="region of interest" description="Disordered" evidence="1">
    <location>
        <begin position="1"/>
        <end position="39"/>
    </location>
</feature>
<evidence type="ECO:0000313" key="2">
    <source>
        <dbReference type="EMBL" id="KAI9252917.1"/>
    </source>
</evidence>
<evidence type="ECO:0008006" key="4">
    <source>
        <dbReference type="Google" id="ProtNLM"/>
    </source>
</evidence>